<dbReference type="PANTHER" id="PTHR43581:SF4">
    <property type="entry name" value="ATP_GTP PHOSPHATASE"/>
    <property type="match status" value="1"/>
</dbReference>
<keyword evidence="4" id="KW-1185">Reference proteome</keyword>
<dbReference type="GO" id="GO:0004519">
    <property type="term" value="F:endonuclease activity"/>
    <property type="evidence" value="ECO:0007669"/>
    <property type="project" value="UniProtKB-KW"/>
</dbReference>
<feature type="domain" description="OLD protein-like TOPRIM" evidence="2">
    <location>
        <begin position="438"/>
        <end position="505"/>
    </location>
</feature>
<name>A0ABQ1YG46_9BACT</name>
<evidence type="ECO:0000259" key="2">
    <source>
        <dbReference type="Pfam" id="PF20469"/>
    </source>
</evidence>
<keyword evidence="3" id="KW-0378">Hydrolase</keyword>
<evidence type="ECO:0000313" key="3">
    <source>
        <dbReference type="EMBL" id="GGH24947.1"/>
    </source>
</evidence>
<reference evidence="4" key="1">
    <citation type="journal article" date="2019" name="Int. J. Syst. Evol. Microbiol.">
        <title>The Global Catalogue of Microorganisms (GCM) 10K type strain sequencing project: providing services to taxonomists for standard genome sequencing and annotation.</title>
        <authorList>
            <consortium name="The Broad Institute Genomics Platform"/>
            <consortium name="The Broad Institute Genome Sequencing Center for Infectious Disease"/>
            <person name="Wu L."/>
            <person name="Ma J."/>
        </authorList>
    </citation>
    <scope>NUCLEOTIDE SEQUENCE [LARGE SCALE GENOMIC DNA]</scope>
    <source>
        <strain evidence="4">CGMCC 1.15288</strain>
    </source>
</reference>
<dbReference type="EMBL" id="BMIA01000001">
    <property type="protein sequence ID" value="GGH24947.1"/>
    <property type="molecule type" value="Genomic_DNA"/>
</dbReference>
<sequence length="717" mass="81560">MYISKLSIRNFRNFRNTTIGFKKGINTLIGENGSGKSNVLYALRLLIDESLPRAVRFNESDFNRSLGSKWHGHWIIIQIEFLELDAAEEAQAIAMHQIGDMETYDSKVGSYALIFRPKEKIRQQLYECASDRRKSQESLAQILDAITLNDYEVTFRGRGNVDFSIDTNYQKYVGDFDEIQFPDPNDKQEDVYGIRLQGFSIPNELSCTFIKALRDVEADLRSFRDNPLLSLLRGKEKSIPIVEKESIVRKVVDLNDEIGKLDEINDVAAGITHSIKSAVGETYAPGIEIRSEVPSDIEQLLQSLKLWVGDPDEPGYKGRIRELSLGGANLIFLSLKLLEYERVKALDKIANFLLIEEPEAHIHTHIQKTLFHKVQNSDTQIIVTTHSTQISSVSKISSVNILSRSQNQAQVFNPSNGLSEQEVVAIERYLDAVRTDLLFAKGVVLVEGDAEHIIIPTMFKKIFGASLDEIGVSLVNIGSTGFSNIASIFHNDRVRKKCAIITDEDKSILDLPDDKNDDTLEERSCRNSEISGARRKRILDRFCKTNKWVSPFYGKHTFEVEFVGCGNDHEVRMLVEKHYSNPSLIREINDALKSEHVDIYGKEILRLANRFKKGWFALKLEEHITHLTFMPTYILEAITFACPHVSFEVLRSMALFRLQAFAKRAYEDNSIDYAMLTKNLQAISDAQESVDYFATELPDDQLSKFIELTNSQKCFRT</sequence>
<dbReference type="RefSeq" id="WP_188929026.1">
    <property type="nucleotide sequence ID" value="NZ_BMIA01000001.1"/>
</dbReference>
<dbReference type="Pfam" id="PF20469">
    <property type="entry name" value="OLD-like_TOPRIM"/>
    <property type="match status" value="1"/>
</dbReference>
<dbReference type="InterPro" id="IPR051396">
    <property type="entry name" value="Bact_Antivir_Def_Nuclease"/>
</dbReference>
<dbReference type="PANTHER" id="PTHR43581">
    <property type="entry name" value="ATP/GTP PHOSPHATASE"/>
    <property type="match status" value="1"/>
</dbReference>
<dbReference type="InterPro" id="IPR034139">
    <property type="entry name" value="TOPRIM_OLD"/>
</dbReference>
<dbReference type="Pfam" id="PF13175">
    <property type="entry name" value="AAA_15"/>
    <property type="match status" value="1"/>
</dbReference>
<accession>A0ABQ1YG46</accession>
<evidence type="ECO:0000313" key="4">
    <source>
        <dbReference type="Proteomes" id="UP000600214"/>
    </source>
</evidence>
<dbReference type="SUPFAM" id="SSF52540">
    <property type="entry name" value="P-loop containing nucleoside triphosphate hydrolases"/>
    <property type="match status" value="1"/>
</dbReference>
<organism evidence="3 4">
    <name type="scientific">Dyadobacter endophyticus</name>
    <dbReference type="NCBI Taxonomy" id="1749036"/>
    <lineage>
        <taxon>Bacteria</taxon>
        <taxon>Pseudomonadati</taxon>
        <taxon>Bacteroidota</taxon>
        <taxon>Cytophagia</taxon>
        <taxon>Cytophagales</taxon>
        <taxon>Spirosomataceae</taxon>
        <taxon>Dyadobacter</taxon>
    </lineage>
</organism>
<protein>
    <submittedName>
        <fullName evidence="3">ATP-dependent endonuclease</fullName>
    </submittedName>
</protein>
<evidence type="ECO:0000259" key="1">
    <source>
        <dbReference type="Pfam" id="PF13175"/>
    </source>
</evidence>
<dbReference type="InterPro" id="IPR041685">
    <property type="entry name" value="AAA_GajA/Old/RecF-like"/>
</dbReference>
<gene>
    <name evidence="3" type="ORF">GCM10007423_08800</name>
</gene>
<dbReference type="InterPro" id="IPR027417">
    <property type="entry name" value="P-loop_NTPase"/>
</dbReference>
<comment type="caution">
    <text evidence="3">The sequence shown here is derived from an EMBL/GenBank/DDBJ whole genome shotgun (WGS) entry which is preliminary data.</text>
</comment>
<dbReference type="Proteomes" id="UP000600214">
    <property type="component" value="Unassembled WGS sequence"/>
</dbReference>
<feature type="domain" description="Endonuclease GajA/Old nuclease/RecF-like AAA" evidence="1">
    <location>
        <begin position="1"/>
        <end position="390"/>
    </location>
</feature>
<keyword evidence="3" id="KW-0540">Nuclease</keyword>
<proteinExistence type="predicted"/>
<dbReference type="Gene3D" id="3.40.50.300">
    <property type="entry name" value="P-loop containing nucleotide triphosphate hydrolases"/>
    <property type="match status" value="1"/>
</dbReference>
<dbReference type="CDD" id="cd01026">
    <property type="entry name" value="TOPRIM_OLD"/>
    <property type="match status" value="1"/>
</dbReference>
<keyword evidence="3" id="KW-0255">Endonuclease</keyword>